<accession>A0A9D5HAU3</accession>
<dbReference type="AlphaFoldDB" id="A0A9D5HAU3"/>
<evidence type="ECO:0000313" key="4">
    <source>
        <dbReference type="EMBL" id="KAJ0969510.1"/>
    </source>
</evidence>
<sequence length="284" mass="32610">MLARTRPELKLAKIDYLEALKLWVEIQERERVERAKEDAFRGGSDAIILKKFINSSSFATWIQFPGMLSKSLASPLHTFKSAASCSFHFSDLSSSTPKFPLVKKNRAYESSWANNRSWRPLNLHHASKKQNLLAVDQAQLVILEDEEKKTWEDCIKIISAFGFTIEEADLILKKAFGWIHSPYWGEERSKELPEVQSINAVLDYLKSLGVSDDDLHKLLKKFPEVLGCDFDDEIKINVSTLEREWGIKGKPLRNLLLRNPKVLGYNVDCKGDCMAKCTRCWVRF</sequence>
<comment type="similarity">
    <text evidence="1">Belongs to the mTERF family.</text>
</comment>
<dbReference type="InterPro" id="IPR003690">
    <property type="entry name" value="MTERF"/>
</dbReference>
<evidence type="ECO:0000256" key="1">
    <source>
        <dbReference type="ARBA" id="ARBA00007692"/>
    </source>
</evidence>
<dbReference type="Proteomes" id="UP001085076">
    <property type="component" value="Miscellaneous, Linkage group lg06"/>
</dbReference>
<dbReference type="GO" id="GO:0006353">
    <property type="term" value="P:DNA-templated transcription termination"/>
    <property type="evidence" value="ECO:0007669"/>
    <property type="project" value="UniProtKB-KW"/>
</dbReference>
<comment type="caution">
    <text evidence="4">The sequence shown here is derived from an EMBL/GenBank/DDBJ whole genome shotgun (WGS) entry which is preliminary data.</text>
</comment>
<evidence type="ECO:0000256" key="3">
    <source>
        <dbReference type="ARBA" id="ARBA00022946"/>
    </source>
</evidence>
<keyword evidence="2" id="KW-0804">Transcription</keyword>
<dbReference type="InterPro" id="IPR038538">
    <property type="entry name" value="MTERF_sf"/>
</dbReference>
<name>A0A9D5HAU3_9LILI</name>
<evidence type="ECO:0008006" key="6">
    <source>
        <dbReference type="Google" id="ProtNLM"/>
    </source>
</evidence>
<reference evidence="4" key="1">
    <citation type="submission" date="2021-03" db="EMBL/GenBank/DDBJ databases">
        <authorList>
            <person name="Li Z."/>
            <person name="Yang C."/>
        </authorList>
    </citation>
    <scope>NUCLEOTIDE SEQUENCE</scope>
    <source>
        <strain evidence="4">Dzin_1.0</strain>
        <tissue evidence="4">Leaf</tissue>
    </source>
</reference>
<dbReference type="FunFam" id="1.25.70.10:FF:000013">
    <property type="entry name" value="uncharacterized protein LOC106769908"/>
    <property type="match status" value="1"/>
</dbReference>
<evidence type="ECO:0000256" key="2">
    <source>
        <dbReference type="ARBA" id="ARBA00022472"/>
    </source>
</evidence>
<organism evidence="4 5">
    <name type="scientific">Dioscorea zingiberensis</name>
    <dbReference type="NCBI Taxonomy" id="325984"/>
    <lineage>
        <taxon>Eukaryota</taxon>
        <taxon>Viridiplantae</taxon>
        <taxon>Streptophyta</taxon>
        <taxon>Embryophyta</taxon>
        <taxon>Tracheophyta</taxon>
        <taxon>Spermatophyta</taxon>
        <taxon>Magnoliopsida</taxon>
        <taxon>Liliopsida</taxon>
        <taxon>Dioscoreales</taxon>
        <taxon>Dioscoreaceae</taxon>
        <taxon>Dioscorea</taxon>
    </lineage>
</organism>
<proteinExistence type="inferred from homology"/>
<keyword evidence="5" id="KW-1185">Reference proteome</keyword>
<reference evidence="4" key="2">
    <citation type="journal article" date="2022" name="Hortic Res">
        <title>The genome of Dioscorea zingiberensis sheds light on the biosynthesis, origin and evolution of the medicinally important diosgenin saponins.</title>
        <authorList>
            <person name="Li Y."/>
            <person name="Tan C."/>
            <person name="Li Z."/>
            <person name="Guo J."/>
            <person name="Li S."/>
            <person name="Chen X."/>
            <person name="Wang C."/>
            <person name="Dai X."/>
            <person name="Yang H."/>
            <person name="Song W."/>
            <person name="Hou L."/>
            <person name="Xu J."/>
            <person name="Tong Z."/>
            <person name="Xu A."/>
            <person name="Yuan X."/>
            <person name="Wang W."/>
            <person name="Yang Q."/>
            <person name="Chen L."/>
            <person name="Sun Z."/>
            <person name="Wang K."/>
            <person name="Pan B."/>
            <person name="Chen J."/>
            <person name="Bao Y."/>
            <person name="Liu F."/>
            <person name="Qi X."/>
            <person name="Gang D.R."/>
            <person name="Wen J."/>
            <person name="Li J."/>
        </authorList>
    </citation>
    <scope>NUCLEOTIDE SEQUENCE</scope>
    <source>
        <strain evidence="4">Dzin_1.0</strain>
    </source>
</reference>
<dbReference type="Pfam" id="PF02536">
    <property type="entry name" value="mTERF"/>
    <property type="match status" value="1"/>
</dbReference>
<protein>
    <recommendedName>
        <fullName evidence="6">Mitochondrial transcription termination factor family protein</fullName>
    </recommendedName>
</protein>
<keyword evidence="3" id="KW-0809">Transit peptide</keyword>
<gene>
    <name evidence="4" type="ORF">J5N97_022387</name>
</gene>
<dbReference type="EMBL" id="JAGGNH010000006">
    <property type="protein sequence ID" value="KAJ0969510.1"/>
    <property type="molecule type" value="Genomic_DNA"/>
</dbReference>
<dbReference type="Gene3D" id="1.25.70.10">
    <property type="entry name" value="Transcription termination factor 3, mitochondrial"/>
    <property type="match status" value="1"/>
</dbReference>
<dbReference type="GO" id="GO:0003676">
    <property type="term" value="F:nucleic acid binding"/>
    <property type="evidence" value="ECO:0007669"/>
    <property type="project" value="InterPro"/>
</dbReference>
<evidence type="ECO:0000313" key="5">
    <source>
        <dbReference type="Proteomes" id="UP001085076"/>
    </source>
</evidence>
<keyword evidence="2" id="KW-0805">Transcription regulation</keyword>
<dbReference type="OrthoDB" id="431485at2759"/>
<keyword evidence="2" id="KW-0806">Transcription termination</keyword>